<dbReference type="EMBL" id="CAUEEQ010053241">
    <property type="protein sequence ID" value="CAJ0961681.1"/>
    <property type="molecule type" value="Genomic_DNA"/>
</dbReference>
<dbReference type="Proteomes" id="UP001176940">
    <property type="component" value="Unassembled WGS sequence"/>
</dbReference>
<comment type="caution">
    <text evidence="2">The sequence shown here is derived from an EMBL/GenBank/DDBJ whole genome shotgun (WGS) entry which is preliminary data.</text>
</comment>
<gene>
    <name evidence="2" type="ORF">RIMI_LOCUS17879720</name>
</gene>
<organism evidence="2 3">
    <name type="scientific">Ranitomeya imitator</name>
    <name type="common">mimic poison frog</name>
    <dbReference type="NCBI Taxonomy" id="111125"/>
    <lineage>
        <taxon>Eukaryota</taxon>
        <taxon>Metazoa</taxon>
        <taxon>Chordata</taxon>
        <taxon>Craniata</taxon>
        <taxon>Vertebrata</taxon>
        <taxon>Euteleostomi</taxon>
        <taxon>Amphibia</taxon>
        <taxon>Batrachia</taxon>
        <taxon>Anura</taxon>
        <taxon>Neobatrachia</taxon>
        <taxon>Hyloidea</taxon>
        <taxon>Dendrobatidae</taxon>
        <taxon>Dendrobatinae</taxon>
        <taxon>Ranitomeya</taxon>
    </lineage>
</organism>
<sequence>MSARRVGQAADSPLSRSRRPPSSAAVSGGKDGMAEGPAMTSRSCDRDVITGPALIPTLGPEAAVDYKGPSESEPFGYREKIWPVYMPAQGKITLCRRVLWRTENELQSNIAASVQPAGIVAFPPSCVPPEQRPPCRSHFITRLLFTKWNACAPTIHVRTQREDTVGV</sequence>
<evidence type="ECO:0000313" key="2">
    <source>
        <dbReference type="EMBL" id="CAJ0961681.1"/>
    </source>
</evidence>
<protein>
    <submittedName>
        <fullName evidence="2">Uncharacterized protein</fullName>
    </submittedName>
</protein>
<reference evidence="2" key="1">
    <citation type="submission" date="2023-07" db="EMBL/GenBank/DDBJ databases">
        <authorList>
            <person name="Stuckert A."/>
        </authorList>
    </citation>
    <scope>NUCLEOTIDE SEQUENCE</scope>
</reference>
<accession>A0ABN9MFJ3</accession>
<feature type="region of interest" description="Disordered" evidence="1">
    <location>
        <begin position="1"/>
        <end position="44"/>
    </location>
</feature>
<name>A0ABN9MFJ3_9NEOB</name>
<keyword evidence="3" id="KW-1185">Reference proteome</keyword>
<evidence type="ECO:0000256" key="1">
    <source>
        <dbReference type="SAM" id="MobiDB-lite"/>
    </source>
</evidence>
<evidence type="ECO:0000313" key="3">
    <source>
        <dbReference type="Proteomes" id="UP001176940"/>
    </source>
</evidence>
<proteinExistence type="predicted"/>
<feature type="compositionally biased region" description="Low complexity" evidence="1">
    <location>
        <begin position="9"/>
        <end position="27"/>
    </location>
</feature>